<name>A0A0F8W0Q6_9ZZZZ</name>
<sequence length="78" mass="8918">LFDTIFRGLSEVWPEAIVRDWRVAGVLMEVLFQQDNFSFASTLKLWSALVSAMFALHEDNDESMPRAIIEACIEVLDL</sequence>
<proteinExistence type="predicted"/>
<comment type="caution">
    <text evidence="1">The sequence shown here is derived from an EMBL/GenBank/DDBJ whole genome shotgun (WGS) entry which is preliminary data.</text>
</comment>
<organism evidence="1">
    <name type="scientific">marine sediment metagenome</name>
    <dbReference type="NCBI Taxonomy" id="412755"/>
    <lineage>
        <taxon>unclassified sequences</taxon>
        <taxon>metagenomes</taxon>
        <taxon>ecological metagenomes</taxon>
    </lineage>
</organism>
<accession>A0A0F8W0Q6</accession>
<protein>
    <submittedName>
        <fullName evidence="1">Uncharacterized protein</fullName>
    </submittedName>
</protein>
<reference evidence="1" key="1">
    <citation type="journal article" date="2015" name="Nature">
        <title>Complex archaea that bridge the gap between prokaryotes and eukaryotes.</title>
        <authorList>
            <person name="Spang A."/>
            <person name="Saw J.H."/>
            <person name="Jorgensen S.L."/>
            <person name="Zaremba-Niedzwiedzka K."/>
            <person name="Martijn J."/>
            <person name="Lind A.E."/>
            <person name="van Eijk R."/>
            <person name="Schleper C."/>
            <person name="Guy L."/>
            <person name="Ettema T.J."/>
        </authorList>
    </citation>
    <scope>NUCLEOTIDE SEQUENCE</scope>
</reference>
<feature type="non-terminal residue" evidence="1">
    <location>
        <position position="1"/>
    </location>
</feature>
<dbReference type="EMBL" id="LAZR01068117">
    <property type="protein sequence ID" value="KKK50242.1"/>
    <property type="molecule type" value="Genomic_DNA"/>
</dbReference>
<evidence type="ECO:0000313" key="1">
    <source>
        <dbReference type="EMBL" id="KKK50242.1"/>
    </source>
</evidence>
<gene>
    <name evidence="1" type="ORF">LCGC14_3126960</name>
</gene>
<dbReference type="AlphaFoldDB" id="A0A0F8W0Q6"/>